<dbReference type="RefSeq" id="XP_031021145.1">
    <property type="nucleotide sequence ID" value="XM_031154781.1"/>
</dbReference>
<reference evidence="1 2" key="1">
    <citation type="submission" date="2018-06" db="EMBL/GenBank/DDBJ databases">
        <title>Fusarium incarnatum-equiseti species complex species 28.</title>
        <authorList>
            <person name="Gardiner D.M."/>
        </authorList>
    </citation>
    <scope>NUCLEOTIDE SEQUENCE [LARGE SCALE GENOMIC DNA]</scope>
    <source>
        <strain evidence="1 2">FIESC_28</strain>
    </source>
</reference>
<comment type="caution">
    <text evidence="1">The sequence shown here is derived from an EMBL/GenBank/DDBJ whole genome shotgun (WGS) entry which is preliminary data.</text>
</comment>
<organism evidence="1 2">
    <name type="scientific">Fusarium coffeatum</name>
    <dbReference type="NCBI Taxonomy" id="231269"/>
    <lineage>
        <taxon>Eukaryota</taxon>
        <taxon>Fungi</taxon>
        <taxon>Dikarya</taxon>
        <taxon>Ascomycota</taxon>
        <taxon>Pezizomycotina</taxon>
        <taxon>Sordariomycetes</taxon>
        <taxon>Hypocreomycetidae</taxon>
        <taxon>Hypocreales</taxon>
        <taxon>Nectriaceae</taxon>
        <taxon>Fusarium</taxon>
        <taxon>Fusarium incarnatum-equiseti species complex</taxon>
    </lineage>
</organism>
<proteinExistence type="predicted"/>
<accession>A0A366SB52</accession>
<name>A0A366SB52_9HYPO</name>
<dbReference type="AlphaFoldDB" id="A0A366SB52"/>
<dbReference type="OrthoDB" id="5064484at2759"/>
<evidence type="ECO:0000313" key="2">
    <source>
        <dbReference type="Proteomes" id="UP000253153"/>
    </source>
</evidence>
<sequence>MSQNDVLKRTSTYNLRSLHRQLLHSSSLCHDDSEPAPELEGHISTVDGLGPQSHIDLVPCLPQSKVVLSNDPMAGEDNVTLDYKVADFRDAWDRSKKSHESEMSVRDESFEPEAVPRTGLAPRINFVSATSLLNTPNLISAAIIVFFSLSPYIGHPAWILPTFSTSTANFTLPLTKDISHVHTTFRETVVPFRSRWEIDDLVKVTPWSFFLMLDIELDDVETGLNAWGHASIPGPDPKLRDQIRGLRRSIPVFQPSESDPWTPFAWACARVVEYTVRDSAARIFNAPTPAKKIDMISTYWYRMSRYNQNLIGITEALGSFIQGSRHTEEVLVQIRQQLLAQQDHPNYTIHKEDEWMPELLETIDYTLLHIVPQVKLFDDMRPPAIVKLKKLNQTISRQHDIWRQQKPIVEKGIVYEPKPWFPLVIGRSKVEETWSGVSPDELELMDDEGILGMASQRSTLQDGDYEADEWEKGNFARPRKQFHVRNRPRVKKSWSAWFSWLA</sequence>
<protein>
    <submittedName>
        <fullName evidence="1">Uncharacterized protein</fullName>
    </submittedName>
</protein>
<dbReference type="EMBL" id="QKXC01000016">
    <property type="protein sequence ID" value="RBR26554.1"/>
    <property type="molecule type" value="Genomic_DNA"/>
</dbReference>
<keyword evidence="2" id="KW-1185">Reference proteome</keyword>
<gene>
    <name evidence="1" type="ORF">FIESC28_00630</name>
</gene>
<dbReference type="Proteomes" id="UP000253153">
    <property type="component" value="Unassembled WGS sequence"/>
</dbReference>
<evidence type="ECO:0000313" key="1">
    <source>
        <dbReference type="EMBL" id="RBR26554.1"/>
    </source>
</evidence>
<dbReference type="GeneID" id="41990077"/>